<keyword evidence="1" id="KW-0808">Transferase</keyword>
<keyword evidence="8" id="KW-1185">Reference proteome</keyword>
<dbReference type="InterPro" id="IPR007373">
    <property type="entry name" value="Thiamin_PyroPKinase_B1-bd"/>
</dbReference>
<dbReference type="OrthoDB" id="7057856at2"/>
<keyword evidence="3" id="KW-0418">Kinase</keyword>
<dbReference type="InterPro" id="IPR006282">
    <property type="entry name" value="Thi_PPkinase"/>
</dbReference>
<dbReference type="PANTHER" id="PTHR41299:SF1">
    <property type="entry name" value="THIAMINE PYROPHOSPHOKINASE"/>
    <property type="match status" value="1"/>
</dbReference>
<name>A0A2R8AYX1_9RHOB</name>
<gene>
    <name evidence="7" type="ORF">PRI8871_02871</name>
</gene>
<keyword evidence="4" id="KW-0067">ATP-binding</keyword>
<dbReference type="GO" id="GO:0016301">
    <property type="term" value="F:kinase activity"/>
    <property type="evidence" value="ECO:0007669"/>
    <property type="project" value="UniProtKB-KW"/>
</dbReference>
<dbReference type="GO" id="GO:0004788">
    <property type="term" value="F:thiamine diphosphokinase activity"/>
    <property type="evidence" value="ECO:0007669"/>
    <property type="project" value="UniProtKB-UniRule"/>
</dbReference>
<dbReference type="EC" id="2.7.6.2" evidence="5"/>
<evidence type="ECO:0000259" key="6">
    <source>
        <dbReference type="SMART" id="SM00983"/>
    </source>
</evidence>
<proteinExistence type="predicted"/>
<dbReference type="SMART" id="SM00983">
    <property type="entry name" value="TPK_B1_binding"/>
    <property type="match status" value="1"/>
</dbReference>
<evidence type="ECO:0000256" key="2">
    <source>
        <dbReference type="ARBA" id="ARBA00022741"/>
    </source>
</evidence>
<dbReference type="SUPFAM" id="SSF63999">
    <property type="entry name" value="Thiamin pyrophosphokinase, catalytic domain"/>
    <property type="match status" value="1"/>
</dbReference>
<protein>
    <recommendedName>
        <fullName evidence="5">Thiamine diphosphokinase</fullName>
        <ecNumber evidence="5">2.7.6.2</ecNumber>
    </recommendedName>
</protein>
<dbReference type="AlphaFoldDB" id="A0A2R8AYX1"/>
<dbReference type="SUPFAM" id="SSF63862">
    <property type="entry name" value="Thiamin pyrophosphokinase, substrate-binding domain"/>
    <property type="match status" value="1"/>
</dbReference>
<dbReference type="GO" id="GO:0009229">
    <property type="term" value="P:thiamine diphosphate biosynthetic process"/>
    <property type="evidence" value="ECO:0007669"/>
    <property type="project" value="InterPro"/>
</dbReference>
<dbReference type="CDD" id="cd07995">
    <property type="entry name" value="TPK"/>
    <property type="match status" value="1"/>
</dbReference>
<evidence type="ECO:0000256" key="1">
    <source>
        <dbReference type="ARBA" id="ARBA00022679"/>
    </source>
</evidence>
<dbReference type="GO" id="GO:0030975">
    <property type="term" value="F:thiamine binding"/>
    <property type="evidence" value="ECO:0007669"/>
    <property type="project" value="InterPro"/>
</dbReference>
<sequence>MDIGIVRSTSMVALVGGGRSDKSELEPLLMTASHLVAADGGADRLFDWGIQPDAVIGDLDSASPTVLAALPAGCVHHIAEQDSTDFDKCLRNIVAPMVVGVGFLGGRVDHELAVLNVLVRHGHRRCVLVGQDDVIAHIPPALDLPLPEGARVSLFPLLPVQGQSTGLRWPIDGLAMAPGGQTGTSNEATGHVSLRMDGPGMLVLLDSHWRDLLIDALRRAPKDWPDRR</sequence>
<feature type="domain" description="Thiamin pyrophosphokinase thiamin-binding" evidence="6">
    <location>
        <begin position="130"/>
        <end position="203"/>
    </location>
</feature>
<dbReference type="InterPro" id="IPR036371">
    <property type="entry name" value="TPK_B1-bd_sf"/>
</dbReference>
<evidence type="ECO:0000313" key="7">
    <source>
        <dbReference type="EMBL" id="SPF81054.1"/>
    </source>
</evidence>
<dbReference type="GO" id="GO:0005524">
    <property type="term" value="F:ATP binding"/>
    <property type="evidence" value="ECO:0007669"/>
    <property type="project" value="UniProtKB-KW"/>
</dbReference>
<dbReference type="PANTHER" id="PTHR41299">
    <property type="entry name" value="THIAMINE PYROPHOSPHOKINASE"/>
    <property type="match status" value="1"/>
</dbReference>
<accession>A0A2R8AYX1</accession>
<evidence type="ECO:0000256" key="3">
    <source>
        <dbReference type="ARBA" id="ARBA00022777"/>
    </source>
</evidence>
<evidence type="ECO:0000256" key="4">
    <source>
        <dbReference type="ARBA" id="ARBA00022840"/>
    </source>
</evidence>
<dbReference type="RefSeq" id="WP_108886907.1">
    <property type="nucleotide sequence ID" value="NZ_OMOJ01000006.1"/>
</dbReference>
<dbReference type="Proteomes" id="UP000244904">
    <property type="component" value="Unassembled WGS sequence"/>
</dbReference>
<dbReference type="NCBIfam" id="TIGR01378">
    <property type="entry name" value="thi_PPkinase"/>
    <property type="match status" value="1"/>
</dbReference>
<dbReference type="Pfam" id="PF04263">
    <property type="entry name" value="TPK_catalytic"/>
    <property type="match status" value="1"/>
</dbReference>
<dbReference type="GO" id="GO:0006772">
    <property type="term" value="P:thiamine metabolic process"/>
    <property type="evidence" value="ECO:0007669"/>
    <property type="project" value="UniProtKB-UniRule"/>
</dbReference>
<dbReference type="InterPro" id="IPR036759">
    <property type="entry name" value="TPK_catalytic_sf"/>
</dbReference>
<evidence type="ECO:0000256" key="5">
    <source>
        <dbReference type="NCBIfam" id="TIGR01378"/>
    </source>
</evidence>
<dbReference type="EMBL" id="OMOJ01000006">
    <property type="protein sequence ID" value="SPF81054.1"/>
    <property type="molecule type" value="Genomic_DNA"/>
</dbReference>
<organism evidence="7 8">
    <name type="scientific">Pseudoprimorskyibacter insulae</name>
    <dbReference type="NCBI Taxonomy" id="1695997"/>
    <lineage>
        <taxon>Bacteria</taxon>
        <taxon>Pseudomonadati</taxon>
        <taxon>Pseudomonadota</taxon>
        <taxon>Alphaproteobacteria</taxon>
        <taxon>Rhodobacterales</taxon>
        <taxon>Paracoccaceae</taxon>
        <taxon>Pseudoprimorskyibacter</taxon>
    </lineage>
</organism>
<keyword evidence="2" id="KW-0547">Nucleotide-binding</keyword>
<dbReference type="Pfam" id="PF04265">
    <property type="entry name" value="TPK_B1_binding"/>
    <property type="match status" value="1"/>
</dbReference>
<evidence type="ECO:0000313" key="8">
    <source>
        <dbReference type="Proteomes" id="UP000244904"/>
    </source>
</evidence>
<reference evidence="8" key="1">
    <citation type="submission" date="2018-03" db="EMBL/GenBank/DDBJ databases">
        <authorList>
            <person name="Rodrigo-Torres L."/>
            <person name="Arahal R. D."/>
            <person name="Lucena T."/>
        </authorList>
    </citation>
    <scope>NUCLEOTIDE SEQUENCE [LARGE SCALE GENOMIC DNA]</scope>
    <source>
        <strain evidence="8">CECT 8871</strain>
    </source>
</reference>
<dbReference type="Gene3D" id="3.40.50.10240">
    <property type="entry name" value="Thiamin pyrophosphokinase, catalytic domain"/>
    <property type="match status" value="1"/>
</dbReference>
<dbReference type="InterPro" id="IPR007371">
    <property type="entry name" value="TPK_catalytic"/>
</dbReference>
<dbReference type="InterPro" id="IPR053149">
    <property type="entry name" value="TPK"/>
</dbReference>